<feature type="region of interest" description="Disordered" evidence="1">
    <location>
        <begin position="395"/>
        <end position="440"/>
    </location>
</feature>
<reference evidence="3" key="1">
    <citation type="submission" date="2018-08" db="EMBL/GenBank/DDBJ databases">
        <authorList>
            <person name="Rossello M."/>
        </authorList>
    </citation>
    <scope>NUCLEOTIDE SEQUENCE [LARGE SCALE GENOMIC DNA]</scope>
    <source>
        <strain evidence="3">cv. Chinese Spring</strain>
    </source>
</reference>
<proteinExistence type="predicted"/>
<dbReference type="GeneID" id="123051798"/>
<dbReference type="InterPro" id="IPR011676">
    <property type="entry name" value="DUF1618"/>
</dbReference>
<dbReference type="EnsemblPlants" id="TraesCS2D02G139000.1">
    <property type="protein sequence ID" value="TraesCS2D02G139000.1"/>
    <property type="gene ID" value="TraesCS2D02G139000"/>
</dbReference>
<dbReference type="Gramene" id="TraesROB_scaffold_029316_01G000100.1">
    <property type="protein sequence ID" value="TraesROB_scaffold_029316_01G000100.1"/>
    <property type="gene ID" value="TraesROB_scaffold_029316_01G000100"/>
</dbReference>
<dbReference type="AlphaFoldDB" id="A0A1D5V3A9"/>
<feature type="domain" description="DUF1618" evidence="2">
    <location>
        <begin position="177"/>
        <end position="301"/>
    </location>
</feature>
<dbReference type="Gramene" id="TraesCS2D02G139000.1">
    <property type="protein sequence ID" value="TraesCS2D02G139000.1"/>
    <property type="gene ID" value="TraesCS2D02G139000"/>
</dbReference>
<dbReference type="Proteomes" id="UP000019116">
    <property type="component" value="Chromosome 2D"/>
</dbReference>
<evidence type="ECO:0000256" key="1">
    <source>
        <dbReference type="SAM" id="MobiDB-lite"/>
    </source>
</evidence>
<dbReference type="RefSeq" id="XP_044330711.1">
    <property type="nucleotide sequence ID" value="XM_044474776.1"/>
</dbReference>
<dbReference type="ExpressionAtlas" id="A0A1D5V3A9">
    <property type="expression patterns" value="baseline"/>
</dbReference>
<reference evidence="3" key="2">
    <citation type="submission" date="2018-10" db="UniProtKB">
        <authorList>
            <consortium name="EnsemblPlants"/>
        </authorList>
    </citation>
    <scope>IDENTIFICATION</scope>
</reference>
<evidence type="ECO:0000313" key="4">
    <source>
        <dbReference type="Proteomes" id="UP000019116"/>
    </source>
</evidence>
<protein>
    <recommendedName>
        <fullName evidence="2">DUF1618 domain-containing protein</fullName>
    </recommendedName>
</protein>
<dbReference type="Gramene" id="TraesSTA2D03G01113200.1">
    <property type="protein sequence ID" value="TraesSTA2D03G01113200.1"/>
    <property type="gene ID" value="TraesSTA2D03G01113200"/>
</dbReference>
<keyword evidence="4" id="KW-1185">Reference proteome</keyword>
<dbReference type="OrthoDB" id="690115at2759"/>
<dbReference type="PANTHER" id="PTHR33086">
    <property type="entry name" value="OS05G0468200 PROTEIN-RELATED"/>
    <property type="match status" value="1"/>
</dbReference>
<dbReference type="PANTHER" id="PTHR33086:SF46">
    <property type="entry name" value="EXPRESSED PROTEIN"/>
    <property type="match status" value="1"/>
</dbReference>
<name>A0A1D5V3A9_WHEAT</name>
<dbReference type="Pfam" id="PF07762">
    <property type="entry name" value="DUF1618"/>
    <property type="match status" value="1"/>
</dbReference>
<evidence type="ECO:0000259" key="2">
    <source>
        <dbReference type="Pfam" id="PF07762"/>
    </source>
</evidence>
<dbReference type="Gramene" id="TraesWEE_scaffold_130103_01G000100.1">
    <property type="protein sequence ID" value="TraesWEE_scaffold_130103_01G000100.1"/>
    <property type="gene ID" value="TraesWEE_scaffold_130103_01G000100"/>
</dbReference>
<dbReference type="Gramene" id="TraesJUL2D03G01130910.1">
    <property type="protein sequence ID" value="TraesJUL2D03G01130910.1"/>
    <property type="gene ID" value="TraesJUL2D03G01130910"/>
</dbReference>
<organism evidence="3">
    <name type="scientific">Triticum aestivum</name>
    <name type="common">Wheat</name>
    <dbReference type="NCBI Taxonomy" id="4565"/>
    <lineage>
        <taxon>Eukaryota</taxon>
        <taxon>Viridiplantae</taxon>
        <taxon>Streptophyta</taxon>
        <taxon>Embryophyta</taxon>
        <taxon>Tracheophyta</taxon>
        <taxon>Spermatophyta</taxon>
        <taxon>Magnoliopsida</taxon>
        <taxon>Liliopsida</taxon>
        <taxon>Poales</taxon>
        <taxon>Poaceae</taxon>
        <taxon>BOP clade</taxon>
        <taxon>Pooideae</taxon>
        <taxon>Triticodae</taxon>
        <taxon>Triticeae</taxon>
        <taxon>Triticinae</taxon>
        <taxon>Triticum</taxon>
    </lineage>
</organism>
<dbReference type="Gramene" id="TraesNOR2D03G01140650.1">
    <property type="protein sequence ID" value="TraesNOR2D03G01140650.1"/>
    <property type="gene ID" value="TraesNOR2D03G01140650"/>
</dbReference>
<sequence length="440" mass="50399">MAPAAQEQWYIMYAVPDVSEDVMKPQKFPNATFFFNKVPLPSRLFVESSVASPAGIVEYPYIAAADRSGHLLLCGYTSFGLTFYICDPFFRRTMGIFPHDGGFNCRHCVGLIRNHNRRLLMVADLTPCFFEEDVFFTLFCTVDLYSWVEKEPDCSKILDKQQWRGDGVLTHEGLLWWFDFSYCILACDPFDDKPVLYQIKFPHVQHELPFAPSTINGDIHRCLKVSEGSLRYVQIHGPRHEPVVSMWTLSSNNPSEAQWKPTHEVRLAGIWNHETYKRTPLHRDVIPTVALVNPMKAHEVYFFLDKHIFSVNLQNSSVVQYEKFEDLGMPDLSSRLVHAWQFPPELTEYHHVPGTDVLGATGVYFLNQYDSVEDFHEEVIAATDRWCPELHEMGLEELEDGDDDASEMSEDLEGDGDDSETSGDDSEISEDDVEEDGDED</sequence>
<dbReference type="Gramene" id="TraesMAC2D03G01122940.1">
    <property type="protein sequence ID" value="TraesMAC2D03G01122940.1"/>
    <property type="gene ID" value="TraesMAC2D03G01122940"/>
</dbReference>
<dbReference type="Gramene" id="TraesCS2D03G0293200.1">
    <property type="protein sequence ID" value="TraesCS2D03G0293200.1.CDS"/>
    <property type="gene ID" value="TraesCS2D03G0293200"/>
</dbReference>
<accession>A0A1D5V3A9</accession>
<dbReference type="Gramene" id="TraesLDM2D03G01125810.1">
    <property type="protein sequence ID" value="TraesLDM2D03G01125810.1"/>
    <property type="gene ID" value="TraesLDM2D03G01125810"/>
</dbReference>
<gene>
    <name evidence="3" type="primary">LOC123051798</name>
</gene>
<dbReference type="Gramene" id="TraesLAC2D03G01076330.1">
    <property type="protein sequence ID" value="TraesLAC2D03G01076330.1"/>
    <property type="gene ID" value="TraesLAC2D03G01076330"/>
</dbReference>
<dbReference type="OMA" id="FNSPPCV"/>
<dbReference type="Gramene" id="TraesSYM2D03G01139000.1">
    <property type="protein sequence ID" value="TraesSYM2D03G01139000.1"/>
    <property type="gene ID" value="TraesSYM2D03G01139000"/>
</dbReference>
<evidence type="ECO:0000313" key="3">
    <source>
        <dbReference type="EnsemblPlants" id="TraesCS2D02G139000.1"/>
    </source>
</evidence>